<protein>
    <submittedName>
        <fullName evidence="1">Uncharacterized protein</fullName>
    </submittedName>
</protein>
<reference evidence="1" key="2">
    <citation type="submission" date="2025-09" db="UniProtKB">
        <authorList>
            <consortium name="EnsemblPlants"/>
        </authorList>
    </citation>
    <scope>IDENTIFICATION</scope>
</reference>
<keyword evidence="2" id="KW-1185">Reference proteome</keyword>
<accession>A0ACD5TSB2</accession>
<sequence length="277" mass="30276">MDKTVTKTVVKAEPQQHHHGSTSAAAELIAVGGDPESLICPKCLHRLKPPVFQCAAGHLLCTTCRDELPEKNECASCFFTTATGYTRCYGVERILQSIRVVSHNAIRGMLVCNEKEEHGKMSPSQAGNEQRQGPPVKLGPCGGDGGGSWKVDVRGISRIVKVRVRHAAAVDAIAVMYERDGRKEWTKRWGGSGGKRSEICLQPEEYITCVKGHIGYYNDWFVVRSLTFVTNLRTFGRYGEAEGAPFQLPAAGGRIVGFHGRSGNLLDALGTYVRMDV</sequence>
<evidence type="ECO:0000313" key="1">
    <source>
        <dbReference type="EnsemblPlants" id="AVESA.00010b.r2.1CG0119450.1.CDS"/>
    </source>
</evidence>
<dbReference type="Proteomes" id="UP001732700">
    <property type="component" value="Chromosome 1C"/>
</dbReference>
<dbReference type="EnsemblPlants" id="AVESA.00010b.r2.1CG0119450.1">
    <property type="protein sequence ID" value="AVESA.00010b.r2.1CG0119450.1.CDS"/>
    <property type="gene ID" value="AVESA.00010b.r2.1CG0119450"/>
</dbReference>
<evidence type="ECO:0000313" key="2">
    <source>
        <dbReference type="Proteomes" id="UP001732700"/>
    </source>
</evidence>
<organism evidence="1 2">
    <name type="scientific">Avena sativa</name>
    <name type="common">Oat</name>
    <dbReference type="NCBI Taxonomy" id="4498"/>
    <lineage>
        <taxon>Eukaryota</taxon>
        <taxon>Viridiplantae</taxon>
        <taxon>Streptophyta</taxon>
        <taxon>Embryophyta</taxon>
        <taxon>Tracheophyta</taxon>
        <taxon>Spermatophyta</taxon>
        <taxon>Magnoliopsida</taxon>
        <taxon>Liliopsida</taxon>
        <taxon>Poales</taxon>
        <taxon>Poaceae</taxon>
        <taxon>BOP clade</taxon>
        <taxon>Pooideae</taxon>
        <taxon>Poodae</taxon>
        <taxon>Poeae</taxon>
        <taxon>Poeae Chloroplast Group 1 (Aveneae type)</taxon>
        <taxon>Aveninae</taxon>
        <taxon>Avena</taxon>
    </lineage>
</organism>
<proteinExistence type="predicted"/>
<name>A0ACD5TSB2_AVESA</name>
<reference evidence="1" key="1">
    <citation type="submission" date="2021-05" db="EMBL/GenBank/DDBJ databases">
        <authorList>
            <person name="Scholz U."/>
            <person name="Mascher M."/>
            <person name="Fiebig A."/>
        </authorList>
    </citation>
    <scope>NUCLEOTIDE SEQUENCE [LARGE SCALE GENOMIC DNA]</scope>
</reference>